<dbReference type="Proteomes" id="UP000596660">
    <property type="component" value="Unplaced"/>
</dbReference>
<dbReference type="PANTHER" id="PTHR37201">
    <property type="entry name" value="WD REPEAT PROTEIN"/>
    <property type="match status" value="1"/>
</dbReference>
<dbReference type="Gramene" id="AUR62025584-RA">
    <property type="protein sequence ID" value="AUR62025584-RA:cds"/>
    <property type="gene ID" value="AUR62025584"/>
</dbReference>
<dbReference type="OMA" id="PWDDKPY"/>
<sequence>MAATFSPSSSTCNCHFLNPALFNGSSSNSRQFINYPLQFFPKVRKFPLFKKHKFEAKIKAVNGAKAFNTTSWDEKPSEILPDGKRVYLDEQDIVTFLDPPKELIPLDPSSYNPASYLWKKISEIPEERRHRLLYLLNPRLILAAWEVAGGRYNDAKLAKMSSSNLLSGENDALSLEFWNCRKSGGPMPLGLIKYLQMNYALFCYARHYFVKMETYMEDLLSGVYAVFLNNLSASANAGVSLLARMATSSSPLYFTVKEVNEVMPTEQPCDLAYEFGDGLLNLNDYPEGFPMPAKHPWPFNDQVVIYVRHLGPGVKVGQVWQEGLALEQIPKKLCGEILMVKDYSVSNGDGS</sequence>
<organism evidence="1 2">
    <name type="scientific">Chenopodium quinoa</name>
    <name type="common">Quinoa</name>
    <dbReference type="NCBI Taxonomy" id="63459"/>
    <lineage>
        <taxon>Eukaryota</taxon>
        <taxon>Viridiplantae</taxon>
        <taxon>Streptophyta</taxon>
        <taxon>Embryophyta</taxon>
        <taxon>Tracheophyta</taxon>
        <taxon>Spermatophyta</taxon>
        <taxon>Magnoliopsida</taxon>
        <taxon>eudicotyledons</taxon>
        <taxon>Gunneridae</taxon>
        <taxon>Pentapetalae</taxon>
        <taxon>Caryophyllales</taxon>
        <taxon>Chenopodiaceae</taxon>
        <taxon>Chenopodioideae</taxon>
        <taxon>Atripliceae</taxon>
        <taxon>Chenopodium</taxon>
    </lineage>
</organism>
<dbReference type="PANTHER" id="PTHR37201:SF1">
    <property type="entry name" value="WD REPEAT PROTEIN"/>
    <property type="match status" value="1"/>
</dbReference>
<accession>A0A803M9K8</accession>
<reference evidence="1" key="2">
    <citation type="submission" date="2021-03" db="UniProtKB">
        <authorList>
            <consortium name="EnsemblPlants"/>
        </authorList>
    </citation>
    <scope>IDENTIFICATION</scope>
</reference>
<name>A0A803M9K8_CHEQI</name>
<dbReference type="AlphaFoldDB" id="A0A803M9K8"/>
<evidence type="ECO:0000313" key="1">
    <source>
        <dbReference type="EnsemblPlants" id="AUR62025584-RA:cds"/>
    </source>
</evidence>
<proteinExistence type="predicted"/>
<reference evidence="1" key="1">
    <citation type="journal article" date="2017" name="Nature">
        <title>The genome of Chenopodium quinoa.</title>
        <authorList>
            <person name="Jarvis D.E."/>
            <person name="Ho Y.S."/>
            <person name="Lightfoot D.J."/>
            <person name="Schmoeckel S.M."/>
            <person name="Li B."/>
            <person name="Borm T.J.A."/>
            <person name="Ohyanagi H."/>
            <person name="Mineta K."/>
            <person name="Michell C.T."/>
            <person name="Saber N."/>
            <person name="Kharbatia N.M."/>
            <person name="Rupper R.R."/>
            <person name="Sharp A.R."/>
            <person name="Dally N."/>
            <person name="Boughton B.A."/>
            <person name="Woo Y.H."/>
            <person name="Gao G."/>
            <person name="Schijlen E.G.W.M."/>
            <person name="Guo X."/>
            <person name="Momin A.A."/>
            <person name="Negrao S."/>
            <person name="Al-Babili S."/>
            <person name="Gehring C."/>
            <person name="Roessner U."/>
            <person name="Jung C."/>
            <person name="Murphy K."/>
            <person name="Arold S.T."/>
            <person name="Gojobori T."/>
            <person name="van der Linden C.G."/>
            <person name="van Loo E.N."/>
            <person name="Jellen E.N."/>
            <person name="Maughan P.J."/>
            <person name="Tester M."/>
        </authorList>
    </citation>
    <scope>NUCLEOTIDE SEQUENCE [LARGE SCALE GENOMIC DNA]</scope>
    <source>
        <strain evidence="1">cv. PI 614886</strain>
    </source>
</reference>
<dbReference type="EnsemblPlants" id="AUR62025584-RA">
    <property type="protein sequence ID" value="AUR62025584-RA:cds"/>
    <property type="gene ID" value="AUR62025584"/>
</dbReference>
<protein>
    <submittedName>
        <fullName evidence="1">Uncharacterized protein</fullName>
    </submittedName>
</protein>
<evidence type="ECO:0000313" key="2">
    <source>
        <dbReference type="Proteomes" id="UP000596660"/>
    </source>
</evidence>
<keyword evidence="2" id="KW-1185">Reference proteome</keyword>